<name>A0A3G9IZY7_9ACTN</name>
<protein>
    <submittedName>
        <fullName evidence="1">Uncharacterized protein</fullName>
    </submittedName>
</protein>
<dbReference type="KEGG" id="nbe:Back2_10610"/>
<evidence type="ECO:0000313" key="1">
    <source>
        <dbReference type="EMBL" id="BBH16774.1"/>
    </source>
</evidence>
<dbReference type="AlphaFoldDB" id="A0A3G9IZY7"/>
<dbReference type="RefSeq" id="WP_125567413.1">
    <property type="nucleotide sequence ID" value="NZ_AP019307.1"/>
</dbReference>
<dbReference type="SUPFAM" id="SSF63825">
    <property type="entry name" value="YWTD domain"/>
    <property type="match status" value="1"/>
</dbReference>
<proteinExistence type="predicted"/>
<dbReference type="OrthoDB" id="291295at2"/>
<accession>A0A3G9IZY7</accession>
<dbReference type="EMBL" id="AP019307">
    <property type="protein sequence ID" value="BBH16774.1"/>
    <property type="molecule type" value="Genomic_DNA"/>
</dbReference>
<dbReference type="Gene3D" id="2.60.40.2700">
    <property type="match status" value="1"/>
</dbReference>
<dbReference type="Proteomes" id="UP000271573">
    <property type="component" value="Chromosome"/>
</dbReference>
<organism evidence="1 2">
    <name type="scientific">Nocardioides baekrokdamisoli</name>
    <dbReference type="NCBI Taxonomy" id="1804624"/>
    <lineage>
        <taxon>Bacteria</taxon>
        <taxon>Bacillati</taxon>
        <taxon>Actinomycetota</taxon>
        <taxon>Actinomycetes</taxon>
        <taxon>Propionibacteriales</taxon>
        <taxon>Nocardioidaceae</taxon>
        <taxon>Nocardioides</taxon>
    </lineage>
</organism>
<reference evidence="1 2" key="1">
    <citation type="submission" date="2018-11" db="EMBL/GenBank/DDBJ databases">
        <title>Complete genome sequence of Nocardioides baekrokdamisoli strain KCTC 39748.</title>
        <authorList>
            <person name="Kang S.W."/>
            <person name="Lee K.C."/>
            <person name="Kim K.K."/>
            <person name="Kim J.S."/>
            <person name="Kim D.S."/>
            <person name="Ko S.H."/>
            <person name="Yang S.H."/>
            <person name="Shin Y.K."/>
            <person name="Lee J.S."/>
        </authorList>
    </citation>
    <scope>NUCLEOTIDE SEQUENCE [LARGE SCALE GENOMIC DNA]</scope>
    <source>
        <strain evidence="1 2">KCTC 39748</strain>
    </source>
</reference>
<sequence>MRRFASLVVVVIVVGSAQWLGLTPAHAITSMSLPAGQAMYVLDYTGASWVDTDLQNGHFVSTGSAAVDSANDYAPNSMAYNPADRTVYVLEWSAFGRRIERLDPSTGRRWGSVQLNEPEGLDWIDSIAIGSGGQIYGLGDQGGLYSIALGATSAGVEKKGSTGLSGPQDSLAFDASGTFLFALDPATRTIKWLSTSDGSTIQTNTTNLPTLGSGKTAVSMHIDSVGNFWVGIQDSNGELTTTYEGLQSGTTITFSHAENYWNVAGSNPTPGLSAPVYAGAMVIAPQTDTTTVAHTQSAGQVTYGGAVKFSMTATNTSTHTPLAGVTAQLQRWTGSAWAGVKNVITSGTGAASLTFAQTISTTYRWYASGRTAAHDYFVAISPAFAVKVALLAATPTISGTVRHGSTLTAHPGTWKPAGITFAYQWYVNGVAVGGATKSTLTLSSGWIGRKISVHVTGKKTGYVTVARSSASTGAVA</sequence>
<gene>
    <name evidence="1" type="ORF">Back2_10610</name>
</gene>
<keyword evidence="2" id="KW-1185">Reference proteome</keyword>
<evidence type="ECO:0000313" key="2">
    <source>
        <dbReference type="Proteomes" id="UP000271573"/>
    </source>
</evidence>